<dbReference type="EMBL" id="BAABJP010000057">
    <property type="protein sequence ID" value="GAA5173708.1"/>
    <property type="molecule type" value="Genomic_DNA"/>
</dbReference>
<evidence type="ECO:0000313" key="2">
    <source>
        <dbReference type="Proteomes" id="UP001428817"/>
    </source>
</evidence>
<accession>A0ABP9R9U9</accession>
<dbReference type="CDD" id="cd21631">
    <property type="entry name" value="RHH_CopG_NikR-like"/>
    <property type="match status" value="1"/>
</dbReference>
<gene>
    <name evidence="1" type="ORF">GCM10023321_75890</name>
</gene>
<protein>
    <submittedName>
        <fullName evidence="1">Antitoxin VapB7</fullName>
    </submittedName>
</protein>
<organism evidence="1 2">
    <name type="scientific">Pseudonocardia eucalypti</name>
    <dbReference type="NCBI Taxonomy" id="648755"/>
    <lineage>
        <taxon>Bacteria</taxon>
        <taxon>Bacillati</taxon>
        <taxon>Actinomycetota</taxon>
        <taxon>Actinomycetes</taxon>
        <taxon>Pseudonocardiales</taxon>
        <taxon>Pseudonocardiaceae</taxon>
        <taxon>Pseudonocardia</taxon>
    </lineage>
</organism>
<keyword evidence="2" id="KW-1185">Reference proteome</keyword>
<dbReference type="Proteomes" id="UP001428817">
    <property type="component" value="Unassembled WGS sequence"/>
</dbReference>
<evidence type="ECO:0000313" key="1">
    <source>
        <dbReference type="EMBL" id="GAA5173708.1"/>
    </source>
</evidence>
<comment type="caution">
    <text evidence="1">The sequence shown here is derived from an EMBL/GenBank/DDBJ whole genome shotgun (WGS) entry which is preliminary data.</text>
</comment>
<reference evidence="2" key="1">
    <citation type="journal article" date="2019" name="Int. J. Syst. Evol. Microbiol.">
        <title>The Global Catalogue of Microorganisms (GCM) 10K type strain sequencing project: providing services to taxonomists for standard genome sequencing and annotation.</title>
        <authorList>
            <consortium name="The Broad Institute Genomics Platform"/>
            <consortium name="The Broad Institute Genome Sequencing Center for Infectious Disease"/>
            <person name="Wu L."/>
            <person name="Ma J."/>
        </authorList>
    </citation>
    <scope>NUCLEOTIDE SEQUENCE [LARGE SCALE GENOMIC DNA]</scope>
    <source>
        <strain evidence="2">JCM 18303</strain>
    </source>
</reference>
<sequence>MSMSAELTRRLQVLLDEPRYARLERTARERGTSVATIVREAIDAAFPDDGPDRAEAARRFLAADPIAFGDWADVKGELDDYYGPSAP</sequence>
<name>A0ABP9R9U9_9PSEU</name>
<proteinExistence type="predicted"/>